<dbReference type="InterPro" id="IPR041222">
    <property type="entry name" value="PriA_3primeBD"/>
</dbReference>
<evidence type="ECO:0000259" key="1">
    <source>
        <dbReference type="Pfam" id="PF17764"/>
    </source>
</evidence>
<organism evidence="2">
    <name type="scientific">Candidatus Actinomarina minuta</name>
    <dbReference type="NCBI Taxonomy" id="1389454"/>
    <lineage>
        <taxon>Bacteria</taxon>
        <taxon>Bacillati</taxon>
        <taxon>Actinomycetota</taxon>
        <taxon>Actinomycetes</taxon>
        <taxon>Candidatus Actinomarinidae</taxon>
        <taxon>Candidatus Actinomarinales</taxon>
        <taxon>Candidatus Actinomarineae</taxon>
        <taxon>Candidatus Actinomarinaceae</taxon>
        <taxon>Candidatus Actinomarina</taxon>
    </lineage>
</organism>
<evidence type="ECO:0000313" key="2">
    <source>
        <dbReference type="EMBL" id="AGQ19599.1"/>
    </source>
</evidence>
<dbReference type="AlphaFoldDB" id="S5DL81"/>
<dbReference type="Pfam" id="PF17764">
    <property type="entry name" value="PriA_3primeBD"/>
    <property type="match status" value="1"/>
</dbReference>
<dbReference type="Gene3D" id="3.40.1440.60">
    <property type="entry name" value="PriA, 3(prime) DNA-binding domain"/>
    <property type="match status" value="1"/>
</dbReference>
<feature type="domain" description="Primosomal protein N' 3' DNA-binding" evidence="1">
    <location>
        <begin position="17"/>
        <end position="85"/>
    </location>
</feature>
<protein>
    <submittedName>
        <fullName evidence="2">MedDCM-OCT-S38-C68-cds18</fullName>
    </submittedName>
</protein>
<sequence>MFANIEIISNNTYNFSHFTYIIPKKYQGKVQQGTIVEIKFRNKILNGIIVSTSSKTNINKLNNIEKVIHNLDSIQFKYLQCIASVNRINVGMLLYNLFDIGSYGNQKKLSSKSTTNISFEGISEIIYKKKNVFFVPSLKQSKLLYDKLKNVIDIDYFQKFGGKDEIIKIIKNKSYSNIILLSNNFEKINIENDVNYIFYDSNSSAYKLPKLNELNIIESAYLKNAVFGGHFLFISEFPNFEYFNQRWIPKEIYDYKIEYFVSNNLKDNIELISYKYPNEKFNYYSNEQLPNNKNFNFINNLDDSKLDTLIIQNPNISNNKILNSFKLIYLLRILNLAKKRNIKIFVFSSNAIDINKTLNSNNMITWINNEIDVRKKYGPNNFYKIYSVYSDVLINNIDEKYFLGPKKANNKFIYELQIKLTDKLNYELLQNIYKIIKDCEIKRIRHIS</sequence>
<accession>S5DL81</accession>
<dbReference type="GO" id="GO:0003677">
    <property type="term" value="F:DNA binding"/>
    <property type="evidence" value="ECO:0007669"/>
    <property type="project" value="InterPro"/>
</dbReference>
<name>S5DL81_9ACTN</name>
<dbReference type="InterPro" id="IPR042115">
    <property type="entry name" value="PriA_3primeBD_sf"/>
</dbReference>
<reference evidence="2" key="1">
    <citation type="journal article" date="2013" name="Sci. Rep.">
        <title>Metagenomics uncovers a new group of low GC and ultra-small marine Actinobacteria.</title>
        <authorList>
            <person name="Ghai R."/>
            <person name="Mizuno C.M."/>
            <person name="Picazo A."/>
            <person name="Camacho A."/>
            <person name="Rodriguez-Valera F."/>
        </authorList>
    </citation>
    <scope>NUCLEOTIDE SEQUENCE</scope>
</reference>
<dbReference type="EMBL" id="KC811136">
    <property type="protein sequence ID" value="AGQ19599.1"/>
    <property type="molecule type" value="Genomic_DNA"/>
</dbReference>
<proteinExistence type="predicted"/>